<dbReference type="HOGENOM" id="CLU_2276962_0_0_1"/>
<evidence type="ECO:0000313" key="2">
    <source>
        <dbReference type="Proteomes" id="UP000011761"/>
    </source>
</evidence>
<reference evidence="1 2" key="1">
    <citation type="journal article" date="2012" name="PLoS Pathog.">
        <title>Diverse lifestyles and strategies of plant pathogenesis encoded in the genomes of eighteen Dothideomycetes fungi.</title>
        <authorList>
            <person name="Ohm R.A."/>
            <person name="Feau N."/>
            <person name="Henrissat B."/>
            <person name="Schoch C.L."/>
            <person name="Horwitz B.A."/>
            <person name="Barry K.W."/>
            <person name="Condon B.J."/>
            <person name="Copeland A.C."/>
            <person name="Dhillon B."/>
            <person name="Glaser F."/>
            <person name="Hesse C.N."/>
            <person name="Kosti I."/>
            <person name="LaButti K."/>
            <person name="Lindquist E.A."/>
            <person name="Lucas S."/>
            <person name="Salamov A.A."/>
            <person name="Bradshaw R.E."/>
            <person name="Ciuffetti L."/>
            <person name="Hamelin R.C."/>
            <person name="Kema G.H.J."/>
            <person name="Lawrence C."/>
            <person name="Scott J.A."/>
            <person name="Spatafora J.W."/>
            <person name="Turgeon B.G."/>
            <person name="de Wit P.J.G.M."/>
            <person name="Zhong S."/>
            <person name="Goodwin S.B."/>
            <person name="Grigoriev I.V."/>
        </authorList>
    </citation>
    <scope>NUCLEOTIDE SEQUENCE [LARGE SCALE GENOMIC DNA]</scope>
    <source>
        <strain evidence="1 2">UAMH 10762</strain>
    </source>
</reference>
<accession>M2NDZ1</accession>
<sequence length="102" mass="11103">MRFKSTAILLDFLVQVPASVERLLTLLEVETLQKAPARVAMLALAYKAYSITTLRFEHGVFIGTHPAAAVKAFYPYACKFLIATGQAKGIKDAAVDVLDFGV</sequence>
<dbReference type="EMBL" id="KB445554">
    <property type="protein sequence ID" value="EMC97140.1"/>
    <property type="molecule type" value="Genomic_DNA"/>
</dbReference>
<keyword evidence="2" id="KW-1185">Reference proteome</keyword>
<dbReference type="AlphaFoldDB" id="M2NDZ1"/>
<evidence type="ECO:0000313" key="1">
    <source>
        <dbReference type="EMBL" id="EMC97140.1"/>
    </source>
</evidence>
<dbReference type="GeneID" id="19111889"/>
<gene>
    <name evidence="1" type="ORF">BAUCODRAFT_32883</name>
</gene>
<dbReference type="Proteomes" id="UP000011761">
    <property type="component" value="Unassembled WGS sequence"/>
</dbReference>
<organism evidence="1 2">
    <name type="scientific">Baudoinia panamericana (strain UAMH 10762)</name>
    <name type="common">Angels' share fungus</name>
    <name type="synonym">Baudoinia compniacensis (strain UAMH 10762)</name>
    <dbReference type="NCBI Taxonomy" id="717646"/>
    <lineage>
        <taxon>Eukaryota</taxon>
        <taxon>Fungi</taxon>
        <taxon>Dikarya</taxon>
        <taxon>Ascomycota</taxon>
        <taxon>Pezizomycotina</taxon>
        <taxon>Dothideomycetes</taxon>
        <taxon>Dothideomycetidae</taxon>
        <taxon>Mycosphaerellales</taxon>
        <taxon>Teratosphaeriaceae</taxon>
        <taxon>Baudoinia</taxon>
    </lineage>
</organism>
<dbReference type="RefSeq" id="XP_007675199.1">
    <property type="nucleotide sequence ID" value="XM_007677009.1"/>
</dbReference>
<name>M2NDZ1_BAUPA</name>
<protein>
    <submittedName>
        <fullName evidence="1">Uncharacterized protein</fullName>
    </submittedName>
</protein>
<dbReference type="KEGG" id="bcom:BAUCODRAFT_32883"/>
<proteinExistence type="predicted"/>